<dbReference type="CDD" id="cd03801">
    <property type="entry name" value="GT4_PimA-like"/>
    <property type="match status" value="1"/>
</dbReference>
<dbReference type="Proteomes" id="UP000095766">
    <property type="component" value="Unassembled WGS sequence"/>
</dbReference>
<dbReference type="InterPro" id="IPR001296">
    <property type="entry name" value="Glyco_trans_1"/>
</dbReference>
<organism evidence="4 5">
    <name type="scientific">Bacteroides uniformis</name>
    <dbReference type="NCBI Taxonomy" id="820"/>
    <lineage>
        <taxon>Bacteria</taxon>
        <taxon>Pseudomonadati</taxon>
        <taxon>Bacteroidota</taxon>
        <taxon>Bacteroidia</taxon>
        <taxon>Bacteroidales</taxon>
        <taxon>Bacteroidaceae</taxon>
        <taxon>Bacteroides</taxon>
    </lineage>
</organism>
<evidence type="ECO:0000259" key="3">
    <source>
        <dbReference type="Pfam" id="PF13439"/>
    </source>
</evidence>
<protein>
    <submittedName>
        <fullName evidence="4">Glycosyl transferase group 1</fullName>
        <ecNumber evidence="4">2.4.1.52</ecNumber>
    </submittedName>
</protein>
<sequence>MKVLFVVSSCCTPRISPKRIYTGYDYIVSDIAEKLGSICQVEIYSLNPCPENSHIGGVAVKSCVNYKRLLKKIRFGDIVRYVKIFFRALPYIKDAIKSVLWYIQVEDIDDLIKRNDYDIVHIHGVRFSCYISSLAAANNKKPFLFTMHGLISYGISGIPRIDSDSEQAAFSIIKQNNFIATTVSSGTKRVPCEHRKIDSNKIRVINNAIKNTVVTDTEYWYTKFPQTKGKRIVIGVGTIGSNKNQIQLLRAYLLLPKDLQKNTAIILAGKDNTNGAIEKFILENNLYNNVFICGFVDKFKLSNLYAIADYNVMLSITEGFGLSMIEAASYGIPTLTFSDLDAVKDIYSPASMLLMGDRSDETVAEGIIKMFSNDWNRDEIVKESLKFNEDIYREYLDVYKFILERGSNIIPPKAITSILKL</sequence>
<dbReference type="EC" id="2.4.1.52" evidence="4"/>
<dbReference type="GO" id="GO:0047265">
    <property type="term" value="F:poly(glycerol-phosphate) alpha-glucosyltransferase activity"/>
    <property type="evidence" value="ECO:0007669"/>
    <property type="project" value="UniProtKB-EC"/>
</dbReference>
<dbReference type="InterPro" id="IPR028098">
    <property type="entry name" value="Glyco_trans_4-like_N"/>
</dbReference>
<dbReference type="EMBL" id="CZAO01000010">
    <property type="protein sequence ID" value="CUP77594.1"/>
    <property type="molecule type" value="Genomic_DNA"/>
</dbReference>
<dbReference type="Gene3D" id="3.40.50.2000">
    <property type="entry name" value="Glycogen Phosphorylase B"/>
    <property type="match status" value="2"/>
</dbReference>
<evidence type="ECO:0000313" key="5">
    <source>
        <dbReference type="Proteomes" id="UP000095766"/>
    </source>
</evidence>
<evidence type="ECO:0000259" key="2">
    <source>
        <dbReference type="Pfam" id="PF00534"/>
    </source>
</evidence>
<keyword evidence="1 4" id="KW-0808">Transferase</keyword>
<dbReference type="Pfam" id="PF00534">
    <property type="entry name" value="Glycos_transf_1"/>
    <property type="match status" value="1"/>
</dbReference>
<keyword evidence="4" id="KW-0328">Glycosyltransferase</keyword>
<name>A0A174QWN4_BACUN</name>
<gene>
    <name evidence="4" type="primary">tagE</name>
    <name evidence="4" type="ORF">ERS852510_02322</name>
</gene>
<dbReference type="PANTHER" id="PTHR46401">
    <property type="entry name" value="GLYCOSYLTRANSFERASE WBBK-RELATED"/>
    <property type="match status" value="1"/>
</dbReference>
<dbReference type="Pfam" id="PF13439">
    <property type="entry name" value="Glyco_transf_4"/>
    <property type="match status" value="1"/>
</dbReference>
<dbReference type="GO" id="GO:0009103">
    <property type="term" value="P:lipopolysaccharide biosynthetic process"/>
    <property type="evidence" value="ECO:0007669"/>
    <property type="project" value="TreeGrafter"/>
</dbReference>
<accession>A0A174QWN4</accession>
<feature type="domain" description="Glycosyl transferase family 1" evidence="2">
    <location>
        <begin position="226"/>
        <end position="383"/>
    </location>
</feature>
<proteinExistence type="predicted"/>
<feature type="domain" description="Glycosyltransferase subfamily 4-like N-terminal" evidence="3">
    <location>
        <begin position="105"/>
        <end position="209"/>
    </location>
</feature>
<evidence type="ECO:0000313" key="4">
    <source>
        <dbReference type="EMBL" id="CUP77594.1"/>
    </source>
</evidence>
<evidence type="ECO:0000256" key="1">
    <source>
        <dbReference type="ARBA" id="ARBA00022679"/>
    </source>
</evidence>
<dbReference type="AlphaFoldDB" id="A0A174QWN4"/>
<dbReference type="RefSeq" id="WP_081028764.1">
    <property type="nucleotide sequence ID" value="NZ_CZAO01000010.1"/>
</dbReference>
<dbReference type="PANTHER" id="PTHR46401:SF2">
    <property type="entry name" value="GLYCOSYLTRANSFERASE WBBK-RELATED"/>
    <property type="match status" value="1"/>
</dbReference>
<reference evidence="4 5" key="1">
    <citation type="submission" date="2015-09" db="EMBL/GenBank/DDBJ databases">
        <authorList>
            <consortium name="Pathogen Informatics"/>
        </authorList>
    </citation>
    <scope>NUCLEOTIDE SEQUENCE [LARGE SCALE GENOMIC DNA]</scope>
    <source>
        <strain evidence="4 5">2789STDY5834898</strain>
    </source>
</reference>
<dbReference type="SUPFAM" id="SSF53756">
    <property type="entry name" value="UDP-Glycosyltransferase/glycogen phosphorylase"/>
    <property type="match status" value="1"/>
</dbReference>